<dbReference type="Proteomes" id="UP000612712">
    <property type="component" value="Unassembled WGS sequence"/>
</dbReference>
<evidence type="ECO:0000256" key="3">
    <source>
        <dbReference type="ARBA" id="ARBA00022448"/>
    </source>
</evidence>
<evidence type="ECO:0000259" key="10">
    <source>
        <dbReference type="Pfam" id="PF00324"/>
    </source>
</evidence>
<feature type="transmembrane region" description="Helical" evidence="9">
    <location>
        <begin position="307"/>
        <end position="330"/>
    </location>
</feature>
<keyword evidence="3" id="KW-0813">Transport</keyword>
<dbReference type="EMBL" id="JACHWT010000006">
    <property type="protein sequence ID" value="MBB3116411.1"/>
    <property type="molecule type" value="Genomic_DNA"/>
</dbReference>
<name>A0A8H9YCC6_9CORY</name>
<evidence type="ECO:0000256" key="7">
    <source>
        <dbReference type="ARBA" id="ARBA00023136"/>
    </source>
</evidence>
<dbReference type="GO" id="GO:0055085">
    <property type="term" value="P:transmembrane transport"/>
    <property type="evidence" value="ECO:0007669"/>
    <property type="project" value="InterPro"/>
</dbReference>
<feature type="region of interest" description="Disordered" evidence="8">
    <location>
        <begin position="1"/>
        <end position="40"/>
    </location>
</feature>
<dbReference type="PIRSF" id="PIRSF006060">
    <property type="entry name" value="AA_transporter"/>
    <property type="match status" value="1"/>
</dbReference>
<dbReference type="Pfam" id="PF00324">
    <property type="entry name" value="AA_permease"/>
    <property type="match status" value="1"/>
</dbReference>
<evidence type="ECO:0000256" key="6">
    <source>
        <dbReference type="ARBA" id="ARBA00022989"/>
    </source>
</evidence>
<keyword evidence="4 9" id="KW-0812">Transmembrane</keyword>
<dbReference type="AlphaFoldDB" id="A0A8H9YCC6"/>
<dbReference type="InterPro" id="IPR004840">
    <property type="entry name" value="Amino_acid_permease_CS"/>
</dbReference>
<dbReference type="FunFam" id="1.20.1740.10:FF:000001">
    <property type="entry name" value="Amino acid permease"/>
    <property type="match status" value="1"/>
</dbReference>
<protein>
    <submittedName>
        <fullName evidence="11">Aromatic amino acid permease</fullName>
    </submittedName>
</protein>
<evidence type="ECO:0000313" key="11">
    <source>
        <dbReference type="EMBL" id="MBB3116411.1"/>
    </source>
</evidence>
<reference evidence="11" key="1">
    <citation type="submission" date="2020-08" db="EMBL/GenBank/DDBJ databases">
        <title>Sequencing the genomes of 1000 actinobacteria strains.</title>
        <authorList>
            <person name="Klenk H.-P."/>
        </authorList>
    </citation>
    <scope>NUCLEOTIDE SEQUENCE</scope>
    <source>
        <strain evidence="11">DSM 20582</strain>
    </source>
</reference>
<evidence type="ECO:0000256" key="8">
    <source>
        <dbReference type="SAM" id="MobiDB-lite"/>
    </source>
</evidence>
<feature type="transmembrane region" description="Helical" evidence="9">
    <location>
        <begin position="187"/>
        <end position="208"/>
    </location>
</feature>
<comment type="caution">
    <text evidence="11">The sequence shown here is derived from an EMBL/GenBank/DDBJ whole genome shotgun (WGS) entry which is preliminary data.</text>
</comment>
<evidence type="ECO:0000256" key="9">
    <source>
        <dbReference type="SAM" id="Phobius"/>
    </source>
</evidence>
<dbReference type="PROSITE" id="PS00218">
    <property type="entry name" value="AMINO_ACID_PERMEASE_1"/>
    <property type="match status" value="1"/>
</dbReference>
<keyword evidence="5" id="KW-0029">Amino-acid transport</keyword>
<comment type="subcellular location">
    <subcellularLocation>
        <location evidence="1">Membrane</location>
        <topology evidence="1">Multi-pass membrane protein</topology>
    </subcellularLocation>
</comment>
<evidence type="ECO:0000313" key="12">
    <source>
        <dbReference type="Proteomes" id="UP000612712"/>
    </source>
</evidence>
<evidence type="ECO:0000256" key="5">
    <source>
        <dbReference type="ARBA" id="ARBA00022970"/>
    </source>
</evidence>
<sequence length="490" mass="50926">MSSPTDDSAPRLQPPGPAGTAHPTTSPGGTPGPTAGADGALGKGLKSRHLTMMGLGSAIGAGLFLGTGVGIRAAGPAVLVSYIVAGVIVVFVMQMLGELAAARPDSGTFAAYGRQAFGHWAGFALGWLYWFMLVMVMGAEITGAGAFMGRWFDVPGWIPGLVCVVFFSVVNLAAVRGFGEFEYWFAFIKVAVIVVFLVIGVLLILGWLPGHSAVGLSNFSPFAPSGMSGVAAGLLAVAFAFGGIEIITIAAAESEDPGSSIARAVSAVIWRILVFYLGAVFIITALLPLSSLGEAQGAGDSPFTRVLAMAGIPGVTTIMEVVIVVALLSACNAQIYATSRLVFSFAGSGDAPRAFRRVSRAGVPYIAVVCSLVFAFLSVALQVWGPENLIVILFNAVGGSLLAIWLMIALSEIRLRPRLEAEGSLTVRMWGYPVLPWVTVAALVALAVLMLFDATARDQVVTVVVVFAVLAAVGHLIGRRRDRTAATRGE</sequence>
<dbReference type="InterPro" id="IPR004841">
    <property type="entry name" value="AA-permease/SLC12A_dom"/>
</dbReference>
<feature type="transmembrane region" description="Helical" evidence="9">
    <location>
        <begin position="117"/>
        <end position="137"/>
    </location>
</feature>
<evidence type="ECO:0000256" key="2">
    <source>
        <dbReference type="ARBA" id="ARBA00008583"/>
    </source>
</evidence>
<feature type="transmembrane region" description="Helical" evidence="9">
    <location>
        <begin position="77"/>
        <end position="96"/>
    </location>
</feature>
<feature type="transmembrane region" description="Helical" evidence="9">
    <location>
        <begin position="390"/>
        <end position="410"/>
    </location>
</feature>
<gene>
    <name evidence="11" type="ORF">FHU32_001646</name>
</gene>
<feature type="compositionally biased region" description="Low complexity" evidence="8">
    <location>
        <begin position="18"/>
        <end position="40"/>
    </location>
</feature>
<dbReference type="PANTHER" id="PTHR43495:SF5">
    <property type="entry name" value="GAMMA-AMINOBUTYRIC ACID PERMEASE"/>
    <property type="match status" value="1"/>
</dbReference>
<comment type="similarity">
    <text evidence="2">Belongs to the amino acid-polyamine-organocation (APC) superfamily. Amino acid transporter (AAT) (TC 2.A.3.1) family.</text>
</comment>
<feature type="transmembrane region" description="Helical" evidence="9">
    <location>
        <begin position="363"/>
        <end position="384"/>
    </location>
</feature>
<evidence type="ECO:0000256" key="4">
    <source>
        <dbReference type="ARBA" id="ARBA00022692"/>
    </source>
</evidence>
<dbReference type="Gene3D" id="1.20.1740.10">
    <property type="entry name" value="Amino acid/polyamine transporter I"/>
    <property type="match status" value="1"/>
</dbReference>
<keyword evidence="6 9" id="KW-1133">Transmembrane helix</keyword>
<dbReference type="GO" id="GO:0006865">
    <property type="term" value="P:amino acid transport"/>
    <property type="evidence" value="ECO:0007669"/>
    <property type="project" value="UniProtKB-KW"/>
</dbReference>
<keyword evidence="7 9" id="KW-0472">Membrane</keyword>
<dbReference type="GO" id="GO:0016020">
    <property type="term" value="C:membrane"/>
    <property type="evidence" value="ECO:0007669"/>
    <property type="project" value="UniProtKB-SubCell"/>
</dbReference>
<accession>A0A8H9YCC6</accession>
<feature type="domain" description="Amino acid permease/ SLC12A" evidence="10">
    <location>
        <begin position="49"/>
        <end position="470"/>
    </location>
</feature>
<dbReference type="PANTHER" id="PTHR43495">
    <property type="entry name" value="GABA PERMEASE"/>
    <property type="match status" value="1"/>
</dbReference>
<proteinExistence type="inferred from homology"/>
<feature type="transmembrane region" description="Helical" evidence="9">
    <location>
        <begin position="430"/>
        <end position="454"/>
    </location>
</feature>
<organism evidence="11 12">
    <name type="scientific">Corynebacterium bovis DSM 20582 = CIP 54.80</name>
    <dbReference type="NCBI Taxonomy" id="927655"/>
    <lineage>
        <taxon>Bacteria</taxon>
        <taxon>Bacillati</taxon>
        <taxon>Actinomycetota</taxon>
        <taxon>Actinomycetes</taxon>
        <taxon>Mycobacteriales</taxon>
        <taxon>Corynebacteriaceae</taxon>
        <taxon>Corynebacterium</taxon>
    </lineage>
</organism>
<feature type="transmembrane region" description="Helical" evidence="9">
    <location>
        <begin position="50"/>
        <end position="71"/>
    </location>
</feature>
<feature type="transmembrane region" description="Helical" evidence="9">
    <location>
        <begin position="228"/>
        <end position="252"/>
    </location>
</feature>
<evidence type="ECO:0000256" key="1">
    <source>
        <dbReference type="ARBA" id="ARBA00004141"/>
    </source>
</evidence>
<feature type="transmembrane region" description="Helical" evidence="9">
    <location>
        <begin position="460"/>
        <end position="478"/>
    </location>
</feature>
<feature type="transmembrane region" description="Helical" evidence="9">
    <location>
        <begin position="157"/>
        <end position="175"/>
    </location>
</feature>
<feature type="transmembrane region" description="Helical" evidence="9">
    <location>
        <begin position="264"/>
        <end position="287"/>
    </location>
</feature>